<comment type="caution">
    <text evidence="2">The sequence shown here is derived from an EMBL/GenBank/DDBJ whole genome shotgun (WGS) entry which is preliminary data.</text>
</comment>
<dbReference type="Gene3D" id="3.40.50.150">
    <property type="entry name" value="Vaccinia Virus protein VP39"/>
    <property type="match status" value="1"/>
</dbReference>
<keyword evidence="2" id="KW-0808">Transferase</keyword>
<sequence length="212" mass="24876">MSYNQKHILIHGPELGYNTIADQYQAYHKHLDSFEKGMFVKFLPRDKKNLHIIDLGAGDGRMHKFLAPLKPERYVACDIADKLLKRHPLRGGQAGKNIEKVVCDLEDTLPFADESFDLITSFFVLEHIEDVEHLFDEAYRILKKDGSFIIGHFIQRREFIWKKDKDQFRIKFFNHRIQDLEKILKKSFFDAYVLPIREEGCVIGHVLVCKKS</sequence>
<evidence type="ECO:0000313" key="2">
    <source>
        <dbReference type="EMBL" id="EKD24667.1"/>
    </source>
</evidence>
<reference evidence="2" key="1">
    <citation type="journal article" date="2012" name="Science">
        <title>Fermentation, hydrogen, and sulfur metabolism in multiple uncultivated bacterial phyla.</title>
        <authorList>
            <person name="Wrighton K.C."/>
            <person name="Thomas B.C."/>
            <person name="Sharon I."/>
            <person name="Miller C.S."/>
            <person name="Castelle C.J."/>
            <person name="VerBerkmoes N.C."/>
            <person name="Wilkins M.J."/>
            <person name="Hettich R.L."/>
            <person name="Lipton M.S."/>
            <person name="Williams K.H."/>
            <person name="Long P.E."/>
            <person name="Banfield J.F."/>
        </authorList>
    </citation>
    <scope>NUCLEOTIDE SEQUENCE [LARGE SCALE GENOMIC DNA]</scope>
</reference>
<dbReference type="InterPro" id="IPR013216">
    <property type="entry name" value="Methyltransf_11"/>
</dbReference>
<dbReference type="Pfam" id="PF08241">
    <property type="entry name" value="Methyltransf_11"/>
    <property type="match status" value="1"/>
</dbReference>
<protein>
    <submittedName>
        <fullName evidence="2">Methyltransferase type 11</fullName>
    </submittedName>
</protein>
<dbReference type="AlphaFoldDB" id="K1XHX7"/>
<dbReference type="SUPFAM" id="SSF53335">
    <property type="entry name" value="S-adenosyl-L-methionine-dependent methyltransferases"/>
    <property type="match status" value="1"/>
</dbReference>
<dbReference type="InterPro" id="IPR029063">
    <property type="entry name" value="SAM-dependent_MTases_sf"/>
</dbReference>
<organism evidence="2">
    <name type="scientific">uncultured bacterium</name>
    <name type="common">gcode 4</name>
    <dbReference type="NCBI Taxonomy" id="1234023"/>
    <lineage>
        <taxon>Bacteria</taxon>
        <taxon>environmental samples</taxon>
    </lineage>
</organism>
<dbReference type="EMBL" id="AMFJ01036181">
    <property type="protein sequence ID" value="EKD24667.1"/>
    <property type="molecule type" value="Genomic_DNA"/>
</dbReference>
<accession>K1XHX7</accession>
<proteinExistence type="predicted"/>
<dbReference type="PANTHER" id="PTHR43591">
    <property type="entry name" value="METHYLTRANSFERASE"/>
    <property type="match status" value="1"/>
</dbReference>
<evidence type="ECO:0000259" key="1">
    <source>
        <dbReference type="Pfam" id="PF08241"/>
    </source>
</evidence>
<keyword evidence="2" id="KW-0489">Methyltransferase</keyword>
<name>K1XHX7_9BACT</name>
<feature type="domain" description="Methyltransferase type 11" evidence="1">
    <location>
        <begin position="54"/>
        <end position="150"/>
    </location>
</feature>
<dbReference type="GO" id="GO:0032259">
    <property type="term" value="P:methylation"/>
    <property type="evidence" value="ECO:0007669"/>
    <property type="project" value="UniProtKB-KW"/>
</dbReference>
<dbReference type="GO" id="GO:0008757">
    <property type="term" value="F:S-adenosylmethionine-dependent methyltransferase activity"/>
    <property type="evidence" value="ECO:0007669"/>
    <property type="project" value="InterPro"/>
</dbReference>
<dbReference type="CDD" id="cd02440">
    <property type="entry name" value="AdoMet_MTases"/>
    <property type="match status" value="1"/>
</dbReference>
<gene>
    <name evidence="2" type="ORF">ACD_80C00174G0017</name>
</gene>